<dbReference type="Pfam" id="PF08378">
    <property type="entry name" value="NERD"/>
    <property type="match status" value="1"/>
</dbReference>
<gene>
    <name evidence="3" type="ORF">AVDCRST_MAG83-471</name>
</gene>
<dbReference type="EMBL" id="CADCTE010000037">
    <property type="protein sequence ID" value="CAA9219849.1"/>
    <property type="molecule type" value="Genomic_DNA"/>
</dbReference>
<reference evidence="3" key="1">
    <citation type="submission" date="2020-02" db="EMBL/GenBank/DDBJ databases">
        <authorList>
            <person name="Meier V. D."/>
        </authorList>
    </citation>
    <scope>NUCLEOTIDE SEQUENCE</scope>
    <source>
        <strain evidence="3">AVDCRST_MAG83</strain>
    </source>
</reference>
<keyword evidence="1" id="KW-1133">Transmembrane helix</keyword>
<dbReference type="AlphaFoldDB" id="A0A6J4HD95"/>
<keyword evidence="1" id="KW-0472">Membrane</keyword>
<feature type="transmembrane region" description="Helical" evidence="1">
    <location>
        <begin position="185"/>
        <end position="207"/>
    </location>
</feature>
<name>A0A6J4HD95_9MICC</name>
<dbReference type="InterPro" id="IPR011528">
    <property type="entry name" value="NERD"/>
</dbReference>
<evidence type="ECO:0000259" key="2">
    <source>
        <dbReference type="PROSITE" id="PS50965"/>
    </source>
</evidence>
<evidence type="ECO:0000256" key="1">
    <source>
        <dbReference type="SAM" id="Phobius"/>
    </source>
</evidence>
<dbReference type="PROSITE" id="PS50965">
    <property type="entry name" value="NERD"/>
    <property type="match status" value="1"/>
</dbReference>
<proteinExistence type="predicted"/>
<evidence type="ECO:0000313" key="3">
    <source>
        <dbReference type="EMBL" id="CAA9219849.1"/>
    </source>
</evidence>
<accession>A0A6J4HD95</accession>
<sequence>MGRSLQQLGPAWTVVHAVPVGRGTSDIDHVLIGPGGVFTLNTKRHAGQRVWAAGTAFLVGGRKQPHLRNALHEAERASKLLSTVVGRPVEVHGVIVVVDAKSVVVKERHPRVAVLEQHQLVRWLQRRRPSLDREDVEAVSSAAVQASTWHRNPVESTDPALLEQRYAALRAQVNHARRRRVGWTLAGFAATVISIAVFLPGLVAAILT</sequence>
<protein>
    <recommendedName>
        <fullName evidence="2">NERD domain-containing protein</fullName>
    </recommendedName>
</protein>
<organism evidence="3">
    <name type="scientific">uncultured Arthrobacter sp</name>
    <dbReference type="NCBI Taxonomy" id="114050"/>
    <lineage>
        <taxon>Bacteria</taxon>
        <taxon>Bacillati</taxon>
        <taxon>Actinomycetota</taxon>
        <taxon>Actinomycetes</taxon>
        <taxon>Micrococcales</taxon>
        <taxon>Micrococcaceae</taxon>
        <taxon>Arthrobacter</taxon>
        <taxon>environmental samples</taxon>
    </lineage>
</organism>
<keyword evidence="1" id="KW-0812">Transmembrane</keyword>
<feature type="domain" description="NERD" evidence="2">
    <location>
        <begin position="1"/>
        <end position="104"/>
    </location>
</feature>